<evidence type="ECO:0000313" key="3">
    <source>
        <dbReference type="EMBL" id="PZR83494.1"/>
    </source>
</evidence>
<accession>A0A2W6AIS5</accession>
<protein>
    <submittedName>
        <fullName evidence="2">Universal stress protein</fullName>
    </submittedName>
</protein>
<gene>
    <name evidence="3" type="ORF">DLM65_01775</name>
    <name evidence="2" type="ORF">JF886_05525</name>
</gene>
<sequence>MIVAGTSRHGRAVGIFVGSVAQRLLRMARCPVLAVPPSDRTSPSPLHRVPRWRHWVRHQRLVPW</sequence>
<dbReference type="Proteomes" id="UP000248724">
    <property type="component" value="Unassembled WGS sequence"/>
</dbReference>
<dbReference type="SUPFAM" id="SSF52402">
    <property type="entry name" value="Adenine nucleotide alpha hydrolases-like"/>
    <property type="match status" value="1"/>
</dbReference>
<feature type="domain" description="UspA" evidence="1">
    <location>
        <begin position="1"/>
        <end position="36"/>
    </location>
</feature>
<comment type="caution">
    <text evidence="3">The sequence shown here is derived from an EMBL/GenBank/DDBJ whole genome shotgun (WGS) entry which is preliminary data.</text>
</comment>
<dbReference type="InterPro" id="IPR006016">
    <property type="entry name" value="UspA"/>
</dbReference>
<name>A0A2W6AIS5_9BACT</name>
<dbReference type="EMBL" id="QHBU01000034">
    <property type="protein sequence ID" value="PZR83494.1"/>
    <property type="molecule type" value="Genomic_DNA"/>
</dbReference>
<organism evidence="3 4">
    <name type="scientific">Candidatus Aeolococcus gillhamiae</name>
    <dbReference type="NCBI Taxonomy" id="3127015"/>
    <lineage>
        <taxon>Bacteria</taxon>
        <taxon>Bacillati</taxon>
        <taxon>Candidatus Dormiibacterota</taxon>
        <taxon>Candidatus Dormibacteria</taxon>
        <taxon>Candidatus Aeolococcales</taxon>
        <taxon>Candidatus Aeolococcaceae</taxon>
        <taxon>Candidatus Aeolococcus</taxon>
    </lineage>
</organism>
<dbReference type="EMBL" id="JAEKNS010000062">
    <property type="protein sequence ID" value="MBJ7594316.1"/>
    <property type="molecule type" value="Genomic_DNA"/>
</dbReference>
<dbReference type="Proteomes" id="UP000606991">
    <property type="component" value="Unassembled WGS sequence"/>
</dbReference>
<proteinExistence type="predicted"/>
<dbReference type="Gene3D" id="3.40.50.620">
    <property type="entry name" value="HUPs"/>
    <property type="match status" value="1"/>
</dbReference>
<reference evidence="2 5" key="3">
    <citation type="submission" date="2020-10" db="EMBL/GenBank/DDBJ databases">
        <title>Ca. Dormibacterota MAGs.</title>
        <authorList>
            <person name="Montgomery K."/>
        </authorList>
    </citation>
    <scope>NUCLEOTIDE SEQUENCE [LARGE SCALE GENOMIC DNA]</scope>
    <source>
        <strain evidence="2">SC8812_S17_18</strain>
    </source>
</reference>
<evidence type="ECO:0000313" key="2">
    <source>
        <dbReference type="EMBL" id="MBJ7594316.1"/>
    </source>
</evidence>
<dbReference type="InterPro" id="IPR014729">
    <property type="entry name" value="Rossmann-like_a/b/a_fold"/>
</dbReference>
<dbReference type="Pfam" id="PF00582">
    <property type="entry name" value="Usp"/>
    <property type="match status" value="1"/>
</dbReference>
<accession>A0A934K1A6</accession>
<reference evidence="3" key="2">
    <citation type="submission" date="2018-05" db="EMBL/GenBank/DDBJ databases">
        <authorList>
            <person name="Ferrari B."/>
        </authorList>
    </citation>
    <scope>NUCLEOTIDE SEQUENCE</scope>
    <source>
        <strain evidence="3">RRmetagenome_bin12</strain>
    </source>
</reference>
<evidence type="ECO:0000259" key="1">
    <source>
        <dbReference type="Pfam" id="PF00582"/>
    </source>
</evidence>
<evidence type="ECO:0000313" key="5">
    <source>
        <dbReference type="Proteomes" id="UP000606991"/>
    </source>
</evidence>
<evidence type="ECO:0000313" key="4">
    <source>
        <dbReference type="Proteomes" id="UP000248724"/>
    </source>
</evidence>
<dbReference type="CDD" id="cd00293">
    <property type="entry name" value="USP-like"/>
    <property type="match status" value="1"/>
</dbReference>
<reference evidence="3 4" key="1">
    <citation type="journal article" date="2017" name="Nature">
        <title>Atmospheric trace gases support primary production in Antarctic desert surface soil.</title>
        <authorList>
            <person name="Ji M."/>
            <person name="Greening C."/>
            <person name="Vanwonterghem I."/>
            <person name="Carere C.R."/>
            <person name="Bay S.K."/>
            <person name="Steen J.A."/>
            <person name="Montgomery K."/>
            <person name="Lines T."/>
            <person name="Beardall J."/>
            <person name="van Dorst J."/>
            <person name="Snape I."/>
            <person name="Stott M.B."/>
            <person name="Hugenholtz P."/>
            <person name="Ferrari B.C."/>
        </authorList>
    </citation>
    <scope>NUCLEOTIDE SEQUENCE [LARGE SCALE GENOMIC DNA]</scope>
    <source>
        <strain evidence="3">RRmetagenome_bin12</strain>
    </source>
</reference>
<dbReference type="AlphaFoldDB" id="A0A2W6AIS5"/>